<dbReference type="InterPro" id="IPR019476">
    <property type="entry name" value="T4SS_TraD_DNA-bd"/>
</dbReference>
<keyword evidence="5" id="KW-1185">Reference proteome</keyword>
<evidence type="ECO:0000313" key="5">
    <source>
        <dbReference type="Proteomes" id="UP001589758"/>
    </source>
</evidence>
<evidence type="ECO:0000259" key="3">
    <source>
        <dbReference type="Pfam" id="PF12696"/>
    </source>
</evidence>
<evidence type="ECO:0000256" key="1">
    <source>
        <dbReference type="SAM" id="Phobius"/>
    </source>
</evidence>
<dbReference type="CDD" id="cd01127">
    <property type="entry name" value="TrwB_TraG_TraD_VirD4"/>
    <property type="match status" value="2"/>
</dbReference>
<keyword evidence="1" id="KW-1133">Transmembrane helix</keyword>
<evidence type="ECO:0000259" key="2">
    <source>
        <dbReference type="Pfam" id="PF10412"/>
    </source>
</evidence>
<dbReference type="Pfam" id="PF12696">
    <property type="entry name" value="TraG-D_C"/>
    <property type="match status" value="1"/>
</dbReference>
<evidence type="ECO:0000313" key="4">
    <source>
        <dbReference type="EMBL" id="MFC0180982.1"/>
    </source>
</evidence>
<reference evidence="4 5" key="1">
    <citation type="submission" date="2024-09" db="EMBL/GenBank/DDBJ databases">
        <authorList>
            <person name="Sun Q."/>
            <person name="Mori K."/>
        </authorList>
    </citation>
    <scope>NUCLEOTIDE SEQUENCE [LARGE SCALE GENOMIC DNA]</scope>
    <source>
        <strain evidence="4 5">CCM 8545</strain>
    </source>
</reference>
<accession>A0ABV6CDA5</accession>
<dbReference type="EMBL" id="JBHLXE010000111">
    <property type="protein sequence ID" value="MFC0180982.1"/>
    <property type="molecule type" value="Genomic_DNA"/>
</dbReference>
<keyword evidence="1" id="KW-0812">Transmembrane</keyword>
<protein>
    <submittedName>
        <fullName evidence="4">Conjugative transfer system coupling protein TraD</fullName>
    </submittedName>
</protein>
<dbReference type="Pfam" id="PF10412">
    <property type="entry name" value="TrwB_AAD_bind"/>
    <property type="match status" value="1"/>
</dbReference>
<feature type="transmembrane region" description="Helical" evidence="1">
    <location>
        <begin position="44"/>
        <end position="64"/>
    </location>
</feature>
<keyword evidence="1" id="KW-0472">Membrane</keyword>
<dbReference type="NCBIfam" id="TIGR03743">
    <property type="entry name" value="SXT_TraD"/>
    <property type="match status" value="1"/>
</dbReference>
<dbReference type="RefSeq" id="WP_385878309.1">
    <property type="nucleotide sequence ID" value="NZ_JBHLXE010000111.1"/>
</dbReference>
<dbReference type="InterPro" id="IPR022458">
    <property type="entry name" value="Conjugative_coupling_TraG/TraD"/>
</dbReference>
<dbReference type="InterPro" id="IPR051162">
    <property type="entry name" value="T4SS_component"/>
</dbReference>
<feature type="domain" description="Type IV secretion system coupling protein TraD DNA-binding" evidence="2">
    <location>
        <begin position="167"/>
        <end position="332"/>
    </location>
</feature>
<feature type="domain" description="TraD/TraG TraM recognition site" evidence="3">
    <location>
        <begin position="465"/>
        <end position="592"/>
    </location>
</feature>
<dbReference type="PANTHER" id="PTHR30121">
    <property type="entry name" value="UNCHARACTERIZED PROTEIN YJGR-RELATED"/>
    <property type="match status" value="1"/>
</dbReference>
<gene>
    <name evidence="4" type="primary">traD</name>
    <name evidence="4" type="ORF">ACFFIT_12955</name>
</gene>
<name>A0ABV6CDA5_9GAMM</name>
<dbReference type="InterPro" id="IPR032689">
    <property type="entry name" value="TraG-D_C"/>
</dbReference>
<dbReference type="Proteomes" id="UP001589758">
    <property type="component" value="Unassembled WGS sequence"/>
</dbReference>
<proteinExistence type="predicted"/>
<organism evidence="4 5">
    <name type="scientific">Thorsellia kenyensis</name>
    <dbReference type="NCBI Taxonomy" id="1549888"/>
    <lineage>
        <taxon>Bacteria</taxon>
        <taxon>Pseudomonadati</taxon>
        <taxon>Pseudomonadota</taxon>
        <taxon>Gammaproteobacteria</taxon>
        <taxon>Enterobacterales</taxon>
        <taxon>Thorselliaceae</taxon>
        <taxon>Thorsellia</taxon>
    </lineage>
</organism>
<sequence>MKKSKWMQKKYASYQNVYRPIYEHASIWLWAIFIFNTIGYVKYYALPFIYAMIVSLLALLYIIYQFRQGIQLSQFQPQGEGHSLTFMNVDALSELMTKHDDLLWLGEGFEWTAEHTQRLIDFQRMHSKISKSSQKSIEKESSTFGAHWLHGLDAKQTYLFQPLLHTEGHTLIVGTTGAGKTRCFDTLITQAILRNEAVIIIDPKGDKALCNNAKRACEHICAAERFIYFHPGFPEHSVKINPLRNFNRGTEIASRIAALIPSETGADPFKAFGQMALNNIVQGLLIIGQRPSLKTLRYYLESGPEELVVKAVYAYAKKNIIQFNEVFTEIKVKANNQKMKMAHYLYEYYFSEVQPHYPNSDLEGLLSMFKHDRTHYSKMVASLMPVLNMLTSSELGPLLSPKSTLEHIDDKITDFAKIIQTNSVAYIGLDSLTDAMVGSAIGSLLLSDLTAVAGDRYNYGIENLPVNIFIDEAAEVINDPFIQLLNKGRGAKMRCVVATQTFADFAARTGSEAKALQVLGNINNFLIFRIMDAKTQQYVADNFPMVRINTIINDIGTNNHAEELLLASGSAGKRLQEEEVTLFPKDLLGQLPNLEYIAMVSGGKILKGRLPILTTH</sequence>
<comment type="caution">
    <text evidence="4">The sequence shown here is derived from an EMBL/GenBank/DDBJ whole genome shotgun (WGS) entry which is preliminary data.</text>
</comment>
<dbReference type="InterPro" id="IPR027417">
    <property type="entry name" value="P-loop_NTPase"/>
</dbReference>
<dbReference type="SUPFAM" id="SSF52540">
    <property type="entry name" value="P-loop containing nucleoside triphosphate hydrolases"/>
    <property type="match status" value="1"/>
</dbReference>
<dbReference type="PANTHER" id="PTHR30121:SF6">
    <property type="entry name" value="SLR6007 PROTEIN"/>
    <property type="match status" value="1"/>
</dbReference>
<dbReference type="Gene3D" id="3.40.50.300">
    <property type="entry name" value="P-loop containing nucleotide triphosphate hydrolases"/>
    <property type="match status" value="2"/>
</dbReference>